<feature type="transmembrane region" description="Helical" evidence="1">
    <location>
        <begin position="156"/>
        <end position="175"/>
    </location>
</feature>
<evidence type="ECO:0000256" key="1">
    <source>
        <dbReference type="SAM" id="Phobius"/>
    </source>
</evidence>
<dbReference type="Proteomes" id="UP001396898">
    <property type="component" value="Unassembled WGS sequence"/>
</dbReference>
<name>A0ABR1R608_9PEZI</name>
<keyword evidence="1" id="KW-0812">Transmembrane</keyword>
<comment type="caution">
    <text evidence="2">The sequence shown here is derived from an EMBL/GenBank/DDBJ whole genome shotgun (WGS) entry which is preliminary data.</text>
</comment>
<keyword evidence="1" id="KW-0472">Membrane</keyword>
<protein>
    <submittedName>
        <fullName evidence="2">Uncharacterized protein</fullName>
    </submittedName>
</protein>
<dbReference type="EMBL" id="JAQQWI010000018">
    <property type="protein sequence ID" value="KAK8001206.1"/>
    <property type="molecule type" value="Genomic_DNA"/>
</dbReference>
<keyword evidence="3" id="KW-1185">Reference proteome</keyword>
<gene>
    <name evidence="2" type="ORF">PG991_013428</name>
</gene>
<evidence type="ECO:0000313" key="2">
    <source>
        <dbReference type="EMBL" id="KAK8001206.1"/>
    </source>
</evidence>
<organism evidence="2 3">
    <name type="scientific">Apiospora marii</name>
    <dbReference type="NCBI Taxonomy" id="335849"/>
    <lineage>
        <taxon>Eukaryota</taxon>
        <taxon>Fungi</taxon>
        <taxon>Dikarya</taxon>
        <taxon>Ascomycota</taxon>
        <taxon>Pezizomycotina</taxon>
        <taxon>Sordariomycetes</taxon>
        <taxon>Xylariomycetidae</taxon>
        <taxon>Amphisphaeriales</taxon>
        <taxon>Apiosporaceae</taxon>
        <taxon>Apiospora</taxon>
    </lineage>
</organism>
<evidence type="ECO:0000313" key="3">
    <source>
        <dbReference type="Proteomes" id="UP001396898"/>
    </source>
</evidence>
<keyword evidence="1" id="KW-1133">Transmembrane helix</keyword>
<sequence length="185" mass="21969">MSSLSRLEWLAIWKEDELPYHTAPPQQDQEKPTFTVISLQETLDKMPDRSSLSKLTRAMGFKGPSLPYYMPQKPMEPFSASPYDEPPEPIFTSTHEKEKWDKENQRRLFEVQQMRNRLEDYWWRFFNTITFCFRRVAVGSGGSSMARLTKDPSHRAMLVTFAISFFMCELIWIIFRTGILEWLRQ</sequence>
<reference evidence="2 3" key="1">
    <citation type="submission" date="2023-01" db="EMBL/GenBank/DDBJ databases">
        <title>Analysis of 21 Apiospora genomes using comparative genomics revels a genus with tremendous synthesis potential of carbohydrate active enzymes and secondary metabolites.</title>
        <authorList>
            <person name="Sorensen T."/>
        </authorList>
    </citation>
    <scope>NUCLEOTIDE SEQUENCE [LARGE SCALE GENOMIC DNA]</scope>
    <source>
        <strain evidence="2 3">CBS 20057</strain>
    </source>
</reference>
<proteinExistence type="predicted"/>
<accession>A0ABR1R608</accession>